<dbReference type="InterPro" id="IPR044068">
    <property type="entry name" value="CB"/>
</dbReference>
<dbReference type="EMBL" id="FRFE01000073">
    <property type="protein sequence ID" value="SHO53754.1"/>
    <property type="molecule type" value="Genomic_DNA"/>
</dbReference>
<evidence type="ECO:0000259" key="6">
    <source>
        <dbReference type="PROSITE" id="PS51898"/>
    </source>
</evidence>
<dbReference type="RefSeq" id="WP_073617256.1">
    <property type="nucleotide sequence ID" value="NZ_FRFE01000073.1"/>
</dbReference>
<feature type="domain" description="Tyr recombinase" evidence="6">
    <location>
        <begin position="183"/>
        <end position="346"/>
    </location>
</feature>
<comment type="similarity">
    <text evidence="1">Belongs to the 'phage' integrase family.</text>
</comment>
<protein>
    <submittedName>
        <fullName evidence="8">Phage integrase, N-terminal SAM-like domain</fullName>
    </submittedName>
</protein>
<evidence type="ECO:0000259" key="7">
    <source>
        <dbReference type="PROSITE" id="PS51900"/>
    </source>
</evidence>
<dbReference type="InterPro" id="IPR050090">
    <property type="entry name" value="Tyrosine_recombinase_XerCD"/>
</dbReference>
<dbReference type="Gene3D" id="1.10.150.130">
    <property type="match status" value="1"/>
</dbReference>
<feature type="domain" description="Core-binding (CB)" evidence="7">
    <location>
        <begin position="78"/>
        <end position="162"/>
    </location>
</feature>
<dbReference type="PROSITE" id="PS51898">
    <property type="entry name" value="TYR_RECOMBINASE"/>
    <property type="match status" value="1"/>
</dbReference>
<dbReference type="PANTHER" id="PTHR30349:SF41">
    <property type="entry name" value="INTEGRASE_RECOMBINASE PROTEIN MJ0367-RELATED"/>
    <property type="match status" value="1"/>
</dbReference>
<evidence type="ECO:0000256" key="1">
    <source>
        <dbReference type="ARBA" id="ARBA00008857"/>
    </source>
</evidence>
<evidence type="ECO:0000256" key="5">
    <source>
        <dbReference type="PROSITE-ProRule" id="PRU01248"/>
    </source>
</evidence>
<evidence type="ECO:0000313" key="8">
    <source>
        <dbReference type="EMBL" id="SHO53754.1"/>
    </source>
</evidence>
<keyword evidence="2" id="KW-0229">DNA integration</keyword>
<dbReference type="GO" id="GO:0006310">
    <property type="term" value="P:DNA recombination"/>
    <property type="evidence" value="ECO:0007669"/>
    <property type="project" value="UniProtKB-KW"/>
</dbReference>
<dbReference type="Proteomes" id="UP000184603">
    <property type="component" value="Unassembled WGS sequence"/>
</dbReference>
<organism evidence="8 9">
    <name type="scientific">Desulfopila aestuarii DSM 18488</name>
    <dbReference type="NCBI Taxonomy" id="1121416"/>
    <lineage>
        <taxon>Bacteria</taxon>
        <taxon>Pseudomonadati</taxon>
        <taxon>Thermodesulfobacteriota</taxon>
        <taxon>Desulfobulbia</taxon>
        <taxon>Desulfobulbales</taxon>
        <taxon>Desulfocapsaceae</taxon>
        <taxon>Desulfopila</taxon>
    </lineage>
</organism>
<accession>A0A1M7YMA0</accession>
<proteinExistence type="inferred from homology"/>
<dbReference type="InterPro" id="IPR013762">
    <property type="entry name" value="Integrase-like_cat_sf"/>
</dbReference>
<keyword evidence="3 5" id="KW-0238">DNA-binding</keyword>
<dbReference type="STRING" id="1121416.SAMN02745220_05284"/>
<dbReference type="Gene3D" id="1.10.443.10">
    <property type="entry name" value="Intergrase catalytic core"/>
    <property type="match status" value="1"/>
</dbReference>
<evidence type="ECO:0000256" key="4">
    <source>
        <dbReference type="ARBA" id="ARBA00023172"/>
    </source>
</evidence>
<dbReference type="SUPFAM" id="SSF56349">
    <property type="entry name" value="DNA breaking-rejoining enzymes"/>
    <property type="match status" value="1"/>
</dbReference>
<dbReference type="PANTHER" id="PTHR30349">
    <property type="entry name" value="PHAGE INTEGRASE-RELATED"/>
    <property type="match status" value="1"/>
</dbReference>
<keyword evidence="9" id="KW-1185">Reference proteome</keyword>
<dbReference type="AlphaFoldDB" id="A0A1M7YMA0"/>
<name>A0A1M7YMA0_9BACT</name>
<dbReference type="InterPro" id="IPR010998">
    <property type="entry name" value="Integrase_recombinase_N"/>
</dbReference>
<dbReference type="InterPro" id="IPR004107">
    <property type="entry name" value="Integrase_SAM-like_N"/>
</dbReference>
<dbReference type="GO" id="GO:0015074">
    <property type="term" value="P:DNA integration"/>
    <property type="evidence" value="ECO:0007669"/>
    <property type="project" value="UniProtKB-KW"/>
</dbReference>
<gene>
    <name evidence="8" type="ORF">SAMN02745220_05284</name>
</gene>
<dbReference type="InterPro" id="IPR011010">
    <property type="entry name" value="DNA_brk_join_enz"/>
</dbReference>
<dbReference type="InterPro" id="IPR002104">
    <property type="entry name" value="Integrase_catalytic"/>
</dbReference>
<dbReference type="Pfam" id="PF00589">
    <property type="entry name" value="Phage_integrase"/>
    <property type="match status" value="1"/>
</dbReference>
<sequence>MTIAQSIFPSPYPNDWPAAVQSSNLPFLFPLHDHGNLDSESIRTLFAPSAGAFYVYRPSKRRRALNKAIDTLEASNLPGFEYVIAYIYDKYRRNHSISSISQSGQTLHAFLSFLQALGRGDLAAIQRKDIAAYVEHEQDRGLKINSLRNHLHTVYAFLNYLVNNDVLQAEILLKKIRLKMPEVLPRAIPAEDLQKILQSIRKVRDRALILLLLHTGMRIGELLRLKMTDIIQSERKILLYLGEKNLHGRVVYYSEAAEEALNSWLAVRDATCENLFYGNTGRELSYVTAWMIMKEALQRSGLEYKGYSLHSLRHTFATSMLNAGLRLEVLQQLLGHLNIDITLRYA</sequence>
<keyword evidence="4" id="KW-0233">DNA recombination</keyword>
<dbReference type="GO" id="GO:0003677">
    <property type="term" value="F:DNA binding"/>
    <property type="evidence" value="ECO:0007669"/>
    <property type="project" value="UniProtKB-UniRule"/>
</dbReference>
<dbReference type="PROSITE" id="PS51900">
    <property type="entry name" value="CB"/>
    <property type="match status" value="1"/>
</dbReference>
<dbReference type="Pfam" id="PF02899">
    <property type="entry name" value="Phage_int_SAM_1"/>
    <property type="match status" value="1"/>
</dbReference>
<reference evidence="8 9" key="1">
    <citation type="submission" date="2016-12" db="EMBL/GenBank/DDBJ databases">
        <authorList>
            <person name="Song W.-J."/>
            <person name="Kurnit D.M."/>
        </authorList>
    </citation>
    <scope>NUCLEOTIDE SEQUENCE [LARGE SCALE GENOMIC DNA]</scope>
    <source>
        <strain evidence="8 9">DSM 18488</strain>
    </source>
</reference>
<evidence type="ECO:0000313" key="9">
    <source>
        <dbReference type="Proteomes" id="UP000184603"/>
    </source>
</evidence>
<evidence type="ECO:0000256" key="3">
    <source>
        <dbReference type="ARBA" id="ARBA00023125"/>
    </source>
</evidence>
<evidence type="ECO:0000256" key="2">
    <source>
        <dbReference type="ARBA" id="ARBA00022908"/>
    </source>
</evidence>